<keyword evidence="6" id="KW-1185">Reference proteome</keyword>
<dbReference type="EMBL" id="NAJL01000017">
    <property type="protein sequence ID" value="TKA28711.1"/>
    <property type="molecule type" value="Genomic_DNA"/>
</dbReference>
<dbReference type="InterPro" id="IPR001138">
    <property type="entry name" value="Zn2Cys6_DnaBD"/>
</dbReference>
<dbReference type="InterPro" id="IPR052761">
    <property type="entry name" value="Fungal_Detox/Toxin_TFs"/>
</dbReference>
<name>A0A4U0U1B3_9PEZI</name>
<dbReference type="SMART" id="SM00066">
    <property type="entry name" value="GAL4"/>
    <property type="match status" value="1"/>
</dbReference>
<evidence type="ECO:0000256" key="2">
    <source>
        <dbReference type="ARBA" id="ARBA00023242"/>
    </source>
</evidence>
<evidence type="ECO:0000256" key="3">
    <source>
        <dbReference type="SAM" id="MobiDB-lite"/>
    </source>
</evidence>
<dbReference type="SMART" id="SM00906">
    <property type="entry name" value="Fungal_trans"/>
    <property type="match status" value="1"/>
</dbReference>
<dbReference type="Gene3D" id="4.10.240.10">
    <property type="entry name" value="Zn(2)-C6 fungal-type DNA-binding domain"/>
    <property type="match status" value="1"/>
</dbReference>
<feature type="domain" description="Zn(2)-C6 fungal-type" evidence="4">
    <location>
        <begin position="64"/>
        <end position="96"/>
    </location>
</feature>
<feature type="compositionally biased region" description="Polar residues" evidence="3">
    <location>
        <begin position="20"/>
        <end position="38"/>
    </location>
</feature>
<dbReference type="GO" id="GO:0006351">
    <property type="term" value="P:DNA-templated transcription"/>
    <property type="evidence" value="ECO:0007669"/>
    <property type="project" value="InterPro"/>
</dbReference>
<sequence length="837" mass="93554">MVLSNILTDDMGSMPHDPSMSESSDSPAETITVQSQAPKRTADAAGLKPGMRPGKSVKRRASKACQCCRARKVRCNVVEHGAPCTNCRLDEVECVVSESKRKKKWTTNETGGPSQQSNDSMYNENGTAKPMQAAPPYEPLKRPSVSEHTPHAVYQDLDRDFNVSNSNARSSLYTPNMLMNLQRLNQRQSSVASVGDPSPMMHSLISPINPSLSLPMYIKALPARLTADDIGYLDKKGALAIPAPPLRDELIRCYAEFIHPFMPLLNLHELVQSIDQNNGVQPTSLLLFQAVMFAAVASVDMRYLKAAGYENRRDARREFFTKTRLLYDFDIEVDRISLIQSLLLMTYWYETPDDQKDSHHWMGIAVSLSHTIGLHRNPEKSSTMDGPRQRMWKRIWWCTYMRDRLVALGMRRPTRIKDKDFDVPMLKLDDFELEILPDGPSCMPADCTYLRDAEKQRQLAVMCIEKAKLCICVSHVLSVQYSVLHNNHGVLSEEGSTRTTMMLVAKKLDPALNDVQACDEELEQWKENLSEEAKYIEPRWADIDSGKADLVLNRSLLHMIYNATLSALHRPQVLPSTAMPPRSMQADQLEISRKAVRLAATQITSIAHSLYNYDLVRLLPTTGITTLLPAIIIHLLDIKAPDEVTRKNSLQGFCQCMQIMAKMRDIYAAADYSTAFLEAAIRKAEIVLPQRTNELKESRQVITSAQGLMDAGKHMSSNQESGGALTPPPDAKPAAEQNEIDPMSDNDMAQKLNSFLASTPPDSEHQHSGGEIGFEGHFAMQPELEPDFDSMVNLDAAGETWLLEDGAFAAMQGESSGFTMDMDWMKGMRDGGLMVPK</sequence>
<feature type="region of interest" description="Disordered" evidence="3">
    <location>
        <begin position="710"/>
        <end position="746"/>
    </location>
</feature>
<reference evidence="5 6" key="1">
    <citation type="submission" date="2017-03" db="EMBL/GenBank/DDBJ databases">
        <title>Genomes of endolithic fungi from Antarctica.</title>
        <authorList>
            <person name="Coleine C."/>
            <person name="Masonjones S."/>
            <person name="Stajich J.E."/>
        </authorList>
    </citation>
    <scope>NUCLEOTIDE SEQUENCE [LARGE SCALE GENOMIC DNA]</scope>
    <source>
        <strain evidence="5 6">CCFEE 6315</strain>
    </source>
</reference>
<dbReference type="SUPFAM" id="SSF57701">
    <property type="entry name" value="Zn2/Cys6 DNA-binding domain"/>
    <property type="match status" value="1"/>
</dbReference>
<dbReference type="PROSITE" id="PS50048">
    <property type="entry name" value="ZN2_CY6_FUNGAL_2"/>
    <property type="match status" value="1"/>
</dbReference>
<dbReference type="CDD" id="cd12148">
    <property type="entry name" value="fungal_TF_MHR"/>
    <property type="match status" value="1"/>
</dbReference>
<dbReference type="PANTHER" id="PTHR47425:SF2">
    <property type="entry name" value="FARB-RELATED"/>
    <property type="match status" value="1"/>
</dbReference>
<evidence type="ECO:0000313" key="5">
    <source>
        <dbReference type="EMBL" id="TKA28711.1"/>
    </source>
</evidence>
<dbReference type="GO" id="GO:0003677">
    <property type="term" value="F:DNA binding"/>
    <property type="evidence" value="ECO:0007669"/>
    <property type="project" value="InterPro"/>
</dbReference>
<gene>
    <name evidence="5" type="ORF">B0A50_03039</name>
</gene>
<evidence type="ECO:0000256" key="1">
    <source>
        <dbReference type="ARBA" id="ARBA00022723"/>
    </source>
</evidence>
<keyword evidence="1" id="KW-0479">Metal-binding</keyword>
<proteinExistence type="predicted"/>
<organism evidence="5 6">
    <name type="scientific">Salinomyces thailandicus</name>
    <dbReference type="NCBI Taxonomy" id="706561"/>
    <lineage>
        <taxon>Eukaryota</taxon>
        <taxon>Fungi</taxon>
        <taxon>Dikarya</taxon>
        <taxon>Ascomycota</taxon>
        <taxon>Pezizomycotina</taxon>
        <taxon>Dothideomycetes</taxon>
        <taxon>Dothideomycetidae</taxon>
        <taxon>Mycosphaerellales</taxon>
        <taxon>Teratosphaeriaceae</taxon>
        <taxon>Salinomyces</taxon>
    </lineage>
</organism>
<evidence type="ECO:0000259" key="4">
    <source>
        <dbReference type="PROSITE" id="PS50048"/>
    </source>
</evidence>
<dbReference type="InterPro" id="IPR036864">
    <property type="entry name" value="Zn2-C6_fun-type_DNA-bd_sf"/>
</dbReference>
<dbReference type="AlphaFoldDB" id="A0A4U0U1B3"/>
<dbReference type="GO" id="GO:0008270">
    <property type="term" value="F:zinc ion binding"/>
    <property type="evidence" value="ECO:0007669"/>
    <property type="project" value="InterPro"/>
</dbReference>
<keyword evidence="2" id="KW-0539">Nucleus</keyword>
<feature type="compositionally biased region" description="Polar residues" evidence="3">
    <location>
        <begin position="107"/>
        <end position="126"/>
    </location>
</feature>
<accession>A0A4U0U1B3</accession>
<dbReference type="PANTHER" id="PTHR47425">
    <property type="entry name" value="FARB-RELATED"/>
    <property type="match status" value="1"/>
</dbReference>
<dbReference type="CDD" id="cd00067">
    <property type="entry name" value="GAL4"/>
    <property type="match status" value="1"/>
</dbReference>
<dbReference type="Proteomes" id="UP000308549">
    <property type="component" value="Unassembled WGS sequence"/>
</dbReference>
<evidence type="ECO:0000313" key="6">
    <source>
        <dbReference type="Proteomes" id="UP000308549"/>
    </source>
</evidence>
<feature type="region of interest" description="Disordered" evidence="3">
    <location>
        <begin position="101"/>
        <end position="128"/>
    </location>
</feature>
<dbReference type="Pfam" id="PF04082">
    <property type="entry name" value="Fungal_trans"/>
    <property type="match status" value="1"/>
</dbReference>
<feature type="region of interest" description="Disordered" evidence="3">
    <location>
        <begin position="1"/>
        <end position="56"/>
    </location>
</feature>
<protein>
    <recommendedName>
        <fullName evidence="4">Zn(2)-C6 fungal-type domain-containing protein</fullName>
    </recommendedName>
</protein>
<comment type="caution">
    <text evidence="5">The sequence shown here is derived from an EMBL/GenBank/DDBJ whole genome shotgun (WGS) entry which is preliminary data.</text>
</comment>
<dbReference type="PROSITE" id="PS00463">
    <property type="entry name" value="ZN2_CY6_FUNGAL_1"/>
    <property type="match status" value="1"/>
</dbReference>
<dbReference type="InterPro" id="IPR007219">
    <property type="entry name" value="XnlR_reg_dom"/>
</dbReference>
<dbReference type="Pfam" id="PF00172">
    <property type="entry name" value="Zn_clus"/>
    <property type="match status" value="1"/>
</dbReference>
<dbReference type="GO" id="GO:0000981">
    <property type="term" value="F:DNA-binding transcription factor activity, RNA polymerase II-specific"/>
    <property type="evidence" value="ECO:0007669"/>
    <property type="project" value="InterPro"/>
</dbReference>
<dbReference type="OrthoDB" id="4451586at2759"/>